<dbReference type="SUPFAM" id="SSF55729">
    <property type="entry name" value="Acyl-CoA N-acyltransferases (Nat)"/>
    <property type="match status" value="1"/>
</dbReference>
<name>A0A8E2ESA8_9PEZI</name>
<dbReference type="Proteomes" id="UP000250140">
    <property type="component" value="Unassembled WGS sequence"/>
</dbReference>
<dbReference type="PANTHER" id="PTHR43233:SF1">
    <property type="entry name" value="FAMILY N-ACETYLTRANSFERASE, PUTATIVE (AFU_ORTHOLOGUE AFUA_6G03350)-RELATED"/>
    <property type="match status" value="1"/>
</dbReference>
<dbReference type="Pfam" id="PF00583">
    <property type="entry name" value="Acetyltransf_1"/>
    <property type="match status" value="1"/>
</dbReference>
<dbReference type="InterPro" id="IPR016181">
    <property type="entry name" value="Acyl_CoA_acyltransferase"/>
</dbReference>
<reference evidence="2 3" key="1">
    <citation type="journal article" date="2016" name="Nat. Commun.">
        <title>Ectomycorrhizal ecology is imprinted in the genome of the dominant symbiotic fungus Cenococcum geophilum.</title>
        <authorList>
            <consortium name="DOE Joint Genome Institute"/>
            <person name="Peter M."/>
            <person name="Kohler A."/>
            <person name="Ohm R.A."/>
            <person name="Kuo A."/>
            <person name="Krutzmann J."/>
            <person name="Morin E."/>
            <person name="Arend M."/>
            <person name="Barry K.W."/>
            <person name="Binder M."/>
            <person name="Choi C."/>
            <person name="Clum A."/>
            <person name="Copeland A."/>
            <person name="Grisel N."/>
            <person name="Haridas S."/>
            <person name="Kipfer T."/>
            <person name="LaButti K."/>
            <person name="Lindquist E."/>
            <person name="Lipzen A."/>
            <person name="Maire R."/>
            <person name="Meier B."/>
            <person name="Mihaltcheva S."/>
            <person name="Molinier V."/>
            <person name="Murat C."/>
            <person name="Poggeler S."/>
            <person name="Quandt C.A."/>
            <person name="Sperisen C."/>
            <person name="Tritt A."/>
            <person name="Tisserant E."/>
            <person name="Crous P.W."/>
            <person name="Henrissat B."/>
            <person name="Nehls U."/>
            <person name="Egli S."/>
            <person name="Spatafora J.W."/>
            <person name="Grigoriev I.V."/>
            <person name="Martin F.M."/>
        </authorList>
    </citation>
    <scope>NUCLEOTIDE SEQUENCE [LARGE SCALE GENOMIC DNA]</scope>
    <source>
        <strain evidence="2 3">CBS 207.34</strain>
    </source>
</reference>
<evidence type="ECO:0000259" key="1">
    <source>
        <dbReference type="PROSITE" id="PS51186"/>
    </source>
</evidence>
<evidence type="ECO:0000313" key="2">
    <source>
        <dbReference type="EMBL" id="OCL03686.1"/>
    </source>
</evidence>
<sequence>MASRDWHRTFADKRFFISTSLTLLSHDFLQTAFEDAAMYWTKAMSPLSLQLMLENSCTFGLYIQDEQRDSGGEPAFTQIGIARIITDYVTFAYLTDVYIQADFRALGLGRWLIACCKEVVEDMPELRRFLLLTGSEQAIQFYREQLGMDIFGREAGGLVVMSVRKDNLQAVGRKENTTGPN</sequence>
<evidence type="ECO:0000313" key="3">
    <source>
        <dbReference type="Proteomes" id="UP000250140"/>
    </source>
</evidence>
<dbReference type="InterPro" id="IPR000182">
    <property type="entry name" value="GNAT_dom"/>
</dbReference>
<dbReference type="Gene3D" id="3.40.630.30">
    <property type="match status" value="1"/>
</dbReference>
<dbReference type="GO" id="GO:0016747">
    <property type="term" value="F:acyltransferase activity, transferring groups other than amino-acyl groups"/>
    <property type="evidence" value="ECO:0007669"/>
    <property type="project" value="InterPro"/>
</dbReference>
<dbReference type="PROSITE" id="PS51186">
    <property type="entry name" value="GNAT"/>
    <property type="match status" value="1"/>
</dbReference>
<proteinExistence type="predicted"/>
<feature type="domain" description="N-acetyltransferase" evidence="1">
    <location>
        <begin position="19"/>
        <end position="166"/>
    </location>
</feature>
<keyword evidence="3" id="KW-1185">Reference proteome</keyword>
<dbReference type="PANTHER" id="PTHR43233">
    <property type="entry name" value="FAMILY N-ACETYLTRANSFERASE, PUTATIVE (AFU_ORTHOLOGUE AFUA_6G03350)-RELATED"/>
    <property type="match status" value="1"/>
</dbReference>
<accession>A0A8E2ESA8</accession>
<dbReference type="EMBL" id="KV750697">
    <property type="protein sequence ID" value="OCL03686.1"/>
    <property type="molecule type" value="Genomic_DNA"/>
</dbReference>
<gene>
    <name evidence="2" type="ORF">AOQ84DRAFT_392069</name>
</gene>
<dbReference type="InterPro" id="IPR053144">
    <property type="entry name" value="Acetyltransferase_Butenolide"/>
</dbReference>
<dbReference type="OrthoDB" id="10039976at2759"/>
<protein>
    <recommendedName>
        <fullName evidence="1">N-acetyltransferase domain-containing protein</fullName>
    </recommendedName>
</protein>
<dbReference type="AlphaFoldDB" id="A0A8E2ESA8"/>
<organism evidence="2 3">
    <name type="scientific">Glonium stellatum</name>
    <dbReference type="NCBI Taxonomy" id="574774"/>
    <lineage>
        <taxon>Eukaryota</taxon>
        <taxon>Fungi</taxon>
        <taxon>Dikarya</taxon>
        <taxon>Ascomycota</taxon>
        <taxon>Pezizomycotina</taxon>
        <taxon>Dothideomycetes</taxon>
        <taxon>Pleosporomycetidae</taxon>
        <taxon>Gloniales</taxon>
        <taxon>Gloniaceae</taxon>
        <taxon>Glonium</taxon>
    </lineage>
</organism>